<protein>
    <submittedName>
        <fullName evidence="1">Secretion switching protein SepD</fullName>
    </submittedName>
</protein>
<dbReference type="AlphaFoldDB" id="A0A2X3K0L5"/>
<accession>A0A2X3K0L5</accession>
<evidence type="ECO:0000313" key="2">
    <source>
        <dbReference type="Proteomes" id="UP000250991"/>
    </source>
</evidence>
<reference evidence="1 2" key="1">
    <citation type="submission" date="2018-06" db="EMBL/GenBank/DDBJ databases">
        <authorList>
            <consortium name="Pathogen Informatics"/>
            <person name="Doyle S."/>
        </authorList>
    </citation>
    <scope>NUCLEOTIDE SEQUENCE [LARGE SCALE GENOMIC DNA]</scope>
    <source>
        <strain evidence="1 2">NCTC8009</strain>
    </source>
</reference>
<organism evidence="1 2">
    <name type="scientific">Escherichia coli</name>
    <dbReference type="NCBI Taxonomy" id="562"/>
    <lineage>
        <taxon>Bacteria</taxon>
        <taxon>Pseudomonadati</taxon>
        <taxon>Pseudomonadota</taxon>
        <taxon>Gammaproteobacteria</taxon>
        <taxon>Enterobacterales</taxon>
        <taxon>Enterobacteriaceae</taxon>
        <taxon>Escherichia</taxon>
    </lineage>
</organism>
<name>A0A2X3K0L5_ECOLX</name>
<dbReference type="Proteomes" id="UP000250991">
    <property type="component" value="Unassembled WGS sequence"/>
</dbReference>
<evidence type="ECO:0000313" key="1">
    <source>
        <dbReference type="EMBL" id="SQD01603.1"/>
    </source>
</evidence>
<gene>
    <name evidence="1" type="primary">sepD</name>
    <name evidence="1" type="ORF">NCTC8009_02034</name>
</gene>
<sequence>MNNNNGIVKNDSDWLTALDFVKDVKGSPKHLTFHIYQKNAFLHDFGSYWVLYIELNGDFRQVPTDTFIRLCNILAVSKEYNKWAFFNLIKNGIFANVFNKDNNHRANMSKAIMQHTLASLLDKQFDKLEQASTSDTTMPPTHLFSDIGRIV</sequence>
<proteinExistence type="predicted"/>
<dbReference type="EMBL" id="UARW01000010">
    <property type="protein sequence ID" value="SQD01603.1"/>
    <property type="molecule type" value="Genomic_DNA"/>
</dbReference>